<feature type="region of interest" description="Disordered" evidence="1">
    <location>
        <begin position="121"/>
        <end position="149"/>
    </location>
</feature>
<dbReference type="Proteomes" id="UP000597507">
    <property type="component" value="Unassembled WGS sequence"/>
</dbReference>
<proteinExistence type="predicted"/>
<gene>
    <name evidence="2" type="ORF">GCM10010964_14960</name>
</gene>
<dbReference type="RefSeq" id="WP_188899406.1">
    <property type="nucleotide sequence ID" value="NZ_BMKS01000004.1"/>
</dbReference>
<keyword evidence="3" id="KW-1185">Reference proteome</keyword>
<evidence type="ECO:0000313" key="3">
    <source>
        <dbReference type="Proteomes" id="UP000597507"/>
    </source>
</evidence>
<dbReference type="EMBL" id="BMKS01000004">
    <property type="protein sequence ID" value="GGG28043.1"/>
    <property type="molecule type" value="Genomic_DNA"/>
</dbReference>
<evidence type="ECO:0000313" key="2">
    <source>
        <dbReference type="EMBL" id="GGG28043.1"/>
    </source>
</evidence>
<reference evidence="2 3" key="1">
    <citation type="journal article" date="2014" name="Int. J. Syst. Evol. Microbiol.">
        <title>Complete genome sequence of Corynebacterium casei LMG S-19264T (=DSM 44701T), isolated from a smear-ripened cheese.</title>
        <authorList>
            <consortium name="US DOE Joint Genome Institute (JGI-PGF)"/>
            <person name="Walter F."/>
            <person name="Albersmeier A."/>
            <person name="Kalinowski J."/>
            <person name="Ruckert C."/>
        </authorList>
    </citation>
    <scope>NUCLEOTIDE SEQUENCE [LARGE SCALE GENOMIC DNA]</scope>
    <source>
        <strain evidence="2 3">CGMCC 1.16330</strain>
    </source>
</reference>
<name>A0A8J2Z9W3_9PROT</name>
<organism evidence="2 3">
    <name type="scientific">Caldovatus sediminis</name>
    <dbReference type="NCBI Taxonomy" id="2041189"/>
    <lineage>
        <taxon>Bacteria</taxon>
        <taxon>Pseudomonadati</taxon>
        <taxon>Pseudomonadota</taxon>
        <taxon>Alphaproteobacteria</taxon>
        <taxon>Acetobacterales</taxon>
        <taxon>Roseomonadaceae</taxon>
        <taxon>Caldovatus</taxon>
    </lineage>
</organism>
<evidence type="ECO:0000256" key="1">
    <source>
        <dbReference type="SAM" id="MobiDB-lite"/>
    </source>
</evidence>
<sequence>MTEGLMLAGRRLAEALRAENEALAALDLGRAAALAAAKVEACNAFAAAQSAAAKQDGEASAGRNATVAAIPPAEDRRAAEQLAALLQALGAENRRLLERAITLQSRVIETIAGVAIPRAAGPGRYEARGTPRRPSPGQGIPPLALSARA</sequence>
<dbReference type="AlphaFoldDB" id="A0A8J2Z9W3"/>
<comment type="caution">
    <text evidence="2">The sequence shown here is derived from an EMBL/GenBank/DDBJ whole genome shotgun (WGS) entry which is preliminary data.</text>
</comment>
<protein>
    <submittedName>
        <fullName evidence="2">Uncharacterized protein</fullName>
    </submittedName>
</protein>
<accession>A0A8J2Z9W3</accession>